<name>A0ABU8XS10_9PROT</name>
<feature type="transmembrane region" description="Helical" evidence="1">
    <location>
        <begin position="113"/>
        <end position="136"/>
    </location>
</feature>
<sequence length="480" mass="51191">MTLIVTERDHGGRSGFDVVPMALRRFVLGPAGAMTPPPRIRAAIAAAEAEAEVLVGWTQIGAILGFGLLYAVSPKAFPPDVPFEPVPWALGAYTLFTLLRLGLAYRRRLSRRFLAASIVIDTTVLMVTIWSFHLQYGAPPGLYVKAPTLMYVFILIALRALRFEARWVLLAGGTAILGWFVLVAYAVLVHPGGLQVTRNYVEYMTSYRILIGAEIDKLVSIGMVAVVLAVVVTRARSMLVAATTERLAGEELSRFFAPEVAATIKRAEMAIAPGDGELREAAILFLDLRGFTQLATTLPPQAVMRLLGEYQERFVPLIRACGGSIDKFLGDGILASFGATRSSDTYAADALRAVEAMLAAAEAWALEREAKGQPSLRIGIGVAAGTVMFGAVGNRERLEYTVIGDPVNLAAKLEAHTKTLGVSALASAETLVAAGRQGYRPATPLRLVEDVAVGGAGRAIDVVVLAAPAAHRNVSTPTGK</sequence>
<evidence type="ECO:0000313" key="3">
    <source>
        <dbReference type="EMBL" id="MEK0084005.1"/>
    </source>
</evidence>
<dbReference type="PANTHER" id="PTHR43081">
    <property type="entry name" value="ADENYLATE CYCLASE, TERMINAL-DIFFERENTIATION SPECIFIC-RELATED"/>
    <property type="match status" value="1"/>
</dbReference>
<feature type="transmembrane region" description="Helical" evidence="1">
    <location>
        <begin position="54"/>
        <end position="73"/>
    </location>
</feature>
<dbReference type="Pfam" id="PF00211">
    <property type="entry name" value="Guanylate_cyc"/>
    <property type="match status" value="1"/>
</dbReference>
<dbReference type="InterPro" id="IPR050697">
    <property type="entry name" value="Adenylyl/Guanylyl_Cyclase_3/4"/>
</dbReference>
<dbReference type="CDD" id="cd07302">
    <property type="entry name" value="CHD"/>
    <property type="match status" value="1"/>
</dbReference>
<dbReference type="SMART" id="SM00044">
    <property type="entry name" value="CYCc"/>
    <property type="match status" value="1"/>
</dbReference>
<dbReference type="GO" id="GO:0016829">
    <property type="term" value="F:lyase activity"/>
    <property type="evidence" value="ECO:0007669"/>
    <property type="project" value="UniProtKB-KW"/>
</dbReference>
<dbReference type="SUPFAM" id="SSF55073">
    <property type="entry name" value="Nucleotide cyclase"/>
    <property type="match status" value="1"/>
</dbReference>
<protein>
    <submittedName>
        <fullName evidence="3">Adenylate/guanylate cyclase domain-containing protein</fullName>
        <ecNumber evidence="3">4.6.1.-</ecNumber>
    </submittedName>
</protein>
<accession>A0ABU8XS10</accession>
<keyword evidence="1" id="KW-0472">Membrane</keyword>
<dbReference type="InterPro" id="IPR001054">
    <property type="entry name" value="A/G_cyclase"/>
</dbReference>
<feature type="transmembrane region" description="Helical" evidence="1">
    <location>
        <begin position="209"/>
        <end position="232"/>
    </location>
</feature>
<feature type="transmembrane region" description="Helical" evidence="1">
    <location>
        <begin position="168"/>
        <end position="189"/>
    </location>
</feature>
<comment type="caution">
    <text evidence="3">The sequence shown here is derived from an EMBL/GenBank/DDBJ whole genome shotgun (WGS) entry which is preliminary data.</text>
</comment>
<dbReference type="PROSITE" id="PS50125">
    <property type="entry name" value="GUANYLATE_CYCLASE_2"/>
    <property type="match status" value="1"/>
</dbReference>
<dbReference type="PANTHER" id="PTHR43081:SF1">
    <property type="entry name" value="ADENYLATE CYCLASE, TERMINAL-DIFFERENTIATION SPECIFIC"/>
    <property type="match status" value="1"/>
</dbReference>
<dbReference type="EC" id="4.6.1.-" evidence="3"/>
<keyword evidence="1" id="KW-1133">Transmembrane helix</keyword>
<dbReference type="InterPro" id="IPR029787">
    <property type="entry name" value="Nucleotide_cyclase"/>
</dbReference>
<dbReference type="RefSeq" id="WP_418159854.1">
    <property type="nucleotide sequence ID" value="NZ_JBBLZC010000011.1"/>
</dbReference>
<feature type="transmembrane region" description="Helical" evidence="1">
    <location>
        <begin position="85"/>
        <end position="101"/>
    </location>
</feature>
<feature type="domain" description="Guanylate cyclase" evidence="2">
    <location>
        <begin position="282"/>
        <end position="414"/>
    </location>
</feature>
<evidence type="ECO:0000259" key="2">
    <source>
        <dbReference type="PROSITE" id="PS50125"/>
    </source>
</evidence>
<keyword evidence="1" id="KW-0812">Transmembrane</keyword>
<gene>
    <name evidence="3" type="ORF">U1T56_12650</name>
</gene>
<keyword evidence="4" id="KW-1185">Reference proteome</keyword>
<dbReference type="Proteomes" id="UP001375743">
    <property type="component" value="Unassembled WGS sequence"/>
</dbReference>
<feature type="transmembrane region" description="Helical" evidence="1">
    <location>
        <begin position="142"/>
        <end position="161"/>
    </location>
</feature>
<proteinExistence type="predicted"/>
<reference evidence="3 4" key="1">
    <citation type="submission" date="2024-01" db="EMBL/GenBank/DDBJ databases">
        <title>Multi-omics insights into the function and evolution of sodium benzoate biodegradation pathways in Benzoatithermus flavus gen. nov., sp. nov. from hot spring.</title>
        <authorList>
            <person name="Hu C.-J."/>
            <person name="Li W.-J."/>
        </authorList>
    </citation>
    <scope>NUCLEOTIDE SEQUENCE [LARGE SCALE GENOMIC DNA]</scope>
    <source>
        <strain evidence="3 4">SYSU G07066</strain>
    </source>
</reference>
<organism evidence="3 4">
    <name type="scientific">Benzoatithermus flavus</name>
    <dbReference type="NCBI Taxonomy" id="3108223"/>
    <lineage>
        <taxon>Bacteria</taxon>
        <taxon>Pseudomonadati</taxon>
        <taxon>Pseudomonadota</taxon>
        <taxon>Alphaproteobacteria</taxon>
        <taxon>Geminicoccales</taxon>
        <taxon>Geminicoccaceae</taxon>
        <taxon>Benzoatithermus</taxon>
    </lineage>
</organism>
<keyword evidence="3" id="KW-0456">Lyase</keyword>
<evidence type="ECO:0000313" key="4">
    <source>
        <dbReference type="Proteomes" id="UP001375743"/>
    </source>
</evidence>
<evidence type="ECO:0000256" key="1">
    <source>
        <dbReference type="SAM" id="Phobius"/>
    </source>
</evidence>
<dbReference type="EMBL" id="JBBLZC010000011">
    <property type="protein sequence ID" value="MEK0084005.1"/>
    <property type="molecule type" value="Genomic_DNA"/>
</dbReference>
<dbReference type="Gene3D" id="3.30.70.1230">
    <property type="entry name" value="Nucleotide cyclase"/>
    <property type="match status" value="1"/>
</dbReference>